<dbReference type="STRING" id="220714.SAMN05660469_1116"/>
<evidence type="ECO:0008006" key="4">
    <source>
        <dbReference type="Google" id="ProtNLM"/>
    </source>
</evidence>
<dbReference type="InterPro" id="IPR032083">
    <property type="entry name" value="DUF4811"/>
</dbReference>
<reference evidence="2 3" key="1">
    <citation type="journal article" date="2015" name="BMC Genomics">
        <title>Comparative genomics of Fructobacillus spp. and Leuconostoc spp. reveals niche-specific evolution of Fructobacillus spp.</title>
        <authorList>
            <person name="Endo A."/>
            <person name="Tanizawa Y."/>
            <person name="Tanaka N."/>
            <person name="Maeno S."/>
            <person name="Kumar H."/>
            <person name="Shiwa Y."/>
            <person name="Okada S."/>
            <person name="Yoshikawa H."/>
            <person name="Dicks L."/>
            <person name="Nakagawa J."/>
            <person name="Arita M."/>
        </authorList>
    </citation>
    <scope>NUCLEOTIDE SEQUENCE [LARGE SCALE GENOMIC DNA]</scope>
    <source>
        <strain evidence="2 3">DSM 15468</strain>
    </source>
</reference>
<evidence type="ECO:0000313" key="2">
    <source>
        <dbReference type="EMBL" id="GAP03321.1"/>
    </source>
</evidence>
<name>A0A3F3GVB9_9LACO</name>
<evidence type="ECO:0000256" key="1">
    <source>
        <dbReference type="SAM" id="Phobius"/>
    </source>
</evidence>
<dbReference type="RefSeq" id="WP_059378948.1">
    <property type="nucleotide sequence ID" value="NZ_DF968068.1"/>
</dbReference>
<feature type="transmembrane region" description="Helical" evidence="1">
    <location>
        <begin position="27"/>
        <end position="45"/>
    </location>
</feature>
<keyword evidence="1" id="KW-1133">Transmembrane helix</keyword>
<keyword evidence="1" id="KW-0472">Membrane</keyword>
<keyword evidence="3" id="KW-1185">Reference proteome</keyword>
<sequence length="222" mass="24925">MIIFILFIFVILAFVSLMMIQDPKKRILAVAGSMFVVVASVLLVIGNMHDHFGMKVKTTTTKQQIYSVQGQNTYGMLSFQTVGTSGKEKIFIYRDQANSKTATVAKPDLKTSTALQDIQGNQAFKVTKTQRYVYRNGFYQFLFGIADNNNELKHSQVTYQVPPTWLALSVQESERLKGLITNLATQADFIEWLQQVKAQAQDDPDGAARATVQHYRDILSAS</sequence>
<organism evidence="2 3">
    <name type="scientific">Fructobacillus pseudoficulneus</name>
    <dbReference type="NCBI Taxonomy" id="220714"/>
    <lineage>
        <taxon>Bacteria</taxon>
        <taxon>Bacillati</taxon>
        <taxon>Bacillota</taxon>
        <taxon>Bacilli</taxon>
        <taxon>Lactobacillales</taxon>
        <taxon>Lactobacillaceae</taxon>
        <taxon>Fructobacillus</taxon>
    </lineage>
</organism>
<dbReference type="EMBL" id="DF968068">
    <property type="protein sequence ID" value="GAP03321.1"/>
    <property type="molecule type" value="Genomic_DNA"/>
</dbReference>
<protein>
    <recommendedName>
        <fullName evidence="4">DUF4811 domain-containing protein</fullName>
    </recommendedName>
</protein>
<evidence type="ECO:0000313" key="3">
    <source>
        <dbReference type="Proteomes" id="UP000061227"/>
    </source>
</evidence>
<dbReference type="Pfam" id="PF16069">
    <property type="entry name" value="DUF4811"/>
    <property type="match status" value="1"/>
</dbReference>
<dbReference type="OrthoDB" id="2249491at2"/>
<dbReference type="AlphaFoldDB" id="A0A3F3GVB9"/>
<dbReference type="Proteomes" id="UP000061227">
    <property type="component" value="Unassembled WGS sequence"/>
</dbReference>
<gene>
    <name evidence="2" type="ORF">FPFC_060410</name>
</gene>
<accession>A0A3F3GVB9</accession>
<proteinExistence type="predicted"/>
<keyword evidence="1" id="KW-0812">Transmembrane</keyword>